<dbReference type="Gene3D" id="3.90.226.10">
    <property type="entry name" value="2-enoyl-CoA Hydratase, Chain A, domain 1"/>
    <property type="match status" value="1"/>
</dbReference>
<dbReference type="Pfam" id="PF00378">
    <property type="entry name" value="ECH_1"/>
    <property type="match status" value="1"/>
</dbReference>
<keyword evidence="2" id="KW-0456">Lyase</keyword>
<dbReference type="SUPFAM" id="SSF52096">
    <property type="entry name" value="ClpP/crotonase"/>
    <property type="match status" value="1"/>
</dbReference>
<dbReference type="CDD" id="cd06558">
    <property type="entry name" value="crotonase-like"/>
    <property type="match status" value="1"/>
</dbReference>
<name>A0A5D3WED0_9BACT</name>
<dbReference type="Proteomes" id="UP000324159">
    <property type="component" value="Unassembled WGS sequence"/>
</dbReference>
<dbReference type="InterPro" id="IPR018376">
    <property type="entry name" value="Enoyl-CoA_hyd/isom_CS"/>
</dbReference>
<protein>
    <submittedName>
        <fullName evidence="4">Enoyl-CoA hydratase</fullName>
    </submittedName>
</protein>
<dbReference type="FunFam" id="1.10.12.10:FF:000001">
    <property type="entry name" value="Probable enoyl-CoA hydratase, mitochondrial"/>
    <property type="match status" value="1"/>
</dbReference>
<evidence type="ECO:0000256" key="2">
    <source>
        <dbReference type="ARBA" id="ARBA00023239"/>
    </source>
</evidence>
<evidence type="ECO:0000256" key="1">
    <source>
        <dbReference type="ARBA" id="ARBA00005254"/>
    </source>
</evidence>
<dbReference type="InterPro" id="IPR001753">
    <property type="entry name" value="Enoyl-CoA_hydra/iso"/>
</dbReference>
<organism evidence="4 5">
    <name type="scientific">Geothermobacter ehrlichii</name>
    <dbReference type="NCBI Taxonomy" id="213224"/>
    <lineage>
        <taxon>Bacteria</taxon>
        <taxon>Pseudomonadati</taxon>
        <taxon>Thermodesulfobacteriota</taxon>
        <taxon>Desulfuromonadia</taxon>
        <taxon>Desulfuromonadales</taxon>
        <taxon>Geothermobacteraceae</taxon>
        <taxon>Geothermobacter</taxon>
    </lineage>
</organism>
<sequence>MAFVELRKENRLGIVTINRPKALNALNTQVLAELEQTLREIAVDDKIGVIIITGAGEKAFVAGADIVEMQNKSAEAASDFARKGQNIFRLIQDLPQPTIAAVNGFALGGGCELAMACDLRLASENARFGQPEVNLGIIPGFGGTQRLPRLIGRARAMELILTGRTIKAEEALELGLVNKVVPSSELLNEAVELAKTILVKGPEAVRRAKSAVNKGLEIDTNTGCELEATLFGLCFAGKEQKEGMAAFLEKRTANFIQEG</sequence>
<dbReference type="FunFam" id="3.90.226.10:FF:000009">
    <property type="entry name" value="Carnitinyl-CoA dehydratase"/>
    <property type="match status" value="1"/>
</dbReference>
<dbReference type="InterPro" id="IPR029045">
    <property type="entry name" value="ClpP/crotonase-like_dom_sf"/>
</dbReference>
<dbReference type="GO" id="GO:0006635">
    <property type="term" value="P:fatty acid beta-oxidation"/>
    <property type="evidence" value="ECO:0007669"/>
    <property type="project" value="TreeGrafter"/>
</dbReference>
<evidence type="ECO:0000256" key="3">
    <source>
        <dbReference type="RuleBase" id="RU003707"/>
    </source>
</evidence>
<gene>
    <name evidence="4" type="ORF">EDC39_12020</name>
</gene>
<dbReference type="GO" id="GO:0016836">
    <property type="term" value="F:hydro-lyase activity"/>
    <property type="evidence" value="ECO:0007669"/>
    <property type="project" value="UniProtKB-ARBA"/>
</dbReference>
<comment type="similarity">
    <text evidence="1 3">Belongs to the enoyl-CoA hydratase/isomerase family.</text>
</comment>
<accession>A0A5D3WED0</accession>
<evidence type="ECO:0000313" key="5">
    <source>
        <dbReference type="Proteomes" id="UP000324159"/>
    </source>
</evidence>
<comment type="caution">
    <text evidence="4">The sequence shown here is derived from an EMBL/GenBank/DDBJ whole genome shotgun (WGS) entry which is preliminary data.</text>
</comment>
<dbReference type="PANTHER" id="PTHR11941:SF54">
    <property type="entry name" value="ENOYL-COA HYDRATASE, MITOCHONDRIAL"/>
    <property type="match status" value="1"/>
</dbReference>
<dbReference type="RefSeq" id="WP_148897173.1">
    <property type="nucleotide sequence ID" value="NZ_VNIB01000020.1"/>
</dbReference>
<dbReference type="AlphaFoldDB" id="A0A5D3WED0"/>
<dbReference type="EMBL" id="VNIB01000020">
    <property type="protein sequence ID" value="TYO95256.1"/>
    <property type="molecule type" value="Genomic_DNA"/>
</dbReference>
<dbReference type="Gene3D" id="1.10.12.10">
    <property type="entry name" value="Lyase 2-enoyl-coa Hydratase, Chain A, domain 2"/>
    <property type="match status" value="1"/>
</dbReference>
<proteinExistence type="inferred from homology"/>
<dbReference type="PANTHER" id="PTHR11941">
    <property type="entry name" value="ENOYL-COA HYDRATASE-RELATED"/>
    <property type="match status" value="1"/>
</dbReference>
<reference evidence="4 5" key="1">
    <citation type="submission" date="2019-07" db="EMBL/GenBank/DDBJ databases">
        <title>Genomic Encyclopedia of Type Strains, Phase IV (KMG-IV): sequencing the most valuable type-strain genomes for metagenomic binning, comparative biology and taxonomic classification.</title>
        <authorList>
            <person name="Goeker M."/>
        </authorList>
    </citation>
    <scope>NUCLEOTIDE SEQUENCE [LARGE SCALE GENOMIC DNA]</scope>
    <source>
        <strain evidence="4 5">SS015</strain>
    </source>
</reference>
<dbReference type="InterPro" id="IPR014748">
    <property type="entry name" value="Enoyl-CoA_hydra_C"/>
</dbReference>
<evidence type="ECO:0000313" key="4">
    <source>
        <dbReference type="EMBL" id="TYO95256.1"/>
    </source>
</evidence>
<dbReference type="PROSITE" id="PS00166">
    <property type="entry name" value="ENOYL_COA_HYDRATASE"/>
    <property type="match status" value="1"/>
</dbReference>
<keyword evidence="5" id="KW-1185">Reference proteome</keyword>
<dbReference type="OrthoDB" id="5365311at2"/>